<evidence type="ECO:0000313" key="3">
    <source>
        <dbReference type="Proteomes" id="UP000198894"/>
    </source>
</evidence>
<dbReference type="AlphaFoldDB" id="A0A1G8SPM8"/>
<keyword evidence="1" id="KW-0175">Coiled coil</keyword>
<evidence type="ECO:0000256" key="1">
    <source>
        <dbReference type="SAM" id="Coils"/>
    </source>
</evidence>
<feature type="coiled-coil region" evidence="1">
    <location>
        <begin position="53"/>
        <end position="80"/>
    </location>
</feature>
<sequence>MPRNHVERLEEFREILVATRREGVRNVHHTRDAMRASGFQIGDGDGSSYGAKLKELQEEIEAVDRALEDEKRLALALERAAQPRRPIKPRIVKGT</sequence>
<accession>A0A1G8SPM8</accession>
<dbReference type="RefSeq" id="WP_091593425.1">
    <property type="nucleotide sequence ID" value="NZ_FNEE01000005.1"/>
</dbReference>
<dbReference type="EMBL" id="FNEE01000005">
    <property type="protein sequence ID" value="SDJ31157.1"/>
    <property type="molecule type" value="Genomic_DNA"/>
</dbReference>
<keyword evidence="3" id="KW-1185">Reference proteome</keyword>
<reference evidence="3" key="1">
    <citation type="submission" date="2016-10" db="EMBL/GenBank/DDBJ databases">
        <authorList>
            <person name="Varghese N."/>
            <person name="Submissions S."/>
        </authorList>
    </citation>
    <scope>NUCLEOTIDE SEQUENCE [LARGE SCALE GENOMIC DNA]</scope>
    <source>
        <strain evidence="3">CGMCC 1.11022</strain>
    </source>
</reference>
<organism evidence="2 3">
    <name type="scientific">Mesorhizobium muleiense</name>
    <dbReference type="NCBI Taxonomy" id="1004279"/>
    <lineage>
        <taxon>Bacteria</taxon>
        <taxon>Pseudomonadati</taxon>
        <taxon>Pseudomonadota</taxon>
        <taxon>Alphaproteobacteria</taxon>
        <taxon>Hyphomicrobiales</taxon>
        <taxon>Phyllobacteriaceae</taxon>
        <taxon>Mesorhizobium</taxon>
    </lineage>
</organism>
<gene>
    <name evidence="2" type="ORF">SAMN05428953_105282</name>
</gene>
<evidence type="ECO:0000313" key="2">
    <source>
        <dbReference type="EMBL" id="SDJ31157.1"/>
    </source>
</evidence>
<protein>
    <submittedName>
        <fullName evidence="2">Uncharacterized protein</fullName>
    </submittedName>
</protein>
<proteinExistence type="predicted"/>
<name>A0A1G8SPM8_9HYPH</name>
<dbReference type="Proteomes" id="UP000198894">
    <property type="component" value="Unassembled WGS sequence"/>
</dbReference>